<dbReference type="RefSeq" id="WP_196990869.1">
    <property type="nucleotide sequence ID" value="NZ_JADWYR010000001.1"/>
</dbReference>
<accession>A0A931E4G7</accession>
<name>A0A931E4G7_9BACT</name>
<protein>
    <submittedName>
        <fullName evidence="1">Uncharacterized protein</fullName>
    </submittedName>
</protein>
<gene>
    <name evidence="1" type="ORF">I5907_11565</name>
</gene>
<proteinExistence type="predicted"/>
<comment type="caution">
    <text evidence="1">The sequence shown here is derived from an EMBL/GenBank/DDBJ whole genome shotgun (WGS) entry which is preliminary data.</text>
</comment>
<sequence length="59" mass="6911">MASSLRRNPFISSISWHLWLITWFSKAHRWLRKDLQTKGLRRNDAATCTAAGIQKFHLS</sequence>
<evidence type="ECO:0000313" key="1">
    <source>
        <dbReference type="EMBL" id="MBG9376878.1"/>
    </source>
</evidence>
<keyword evidence="2" id="KW-1185">Reference proteome</keyword>
<dbReference type="AlphaFoldDB" id="A0A931E4G7"/>
<dbReference type="Proteomes" id="UP000628448">
    <property type="component" value="Unassembled WGS sequence"/>
</dbReference>
<dbReference type="EMBL" id="JADWYR010000001">
    <property type="protein sequence ID" value="MBG9376878.1"/>
    <property type="molecule type" value="Genomic_DNA"/>
</dbReference>
<organism evidence="1 2">
    <name type="scientific">Panacibacter microcysteis</name>
    <dbReference type="NCBI Taxonomy" id="2793269"/>
    <lineage>
        <taxon>Bacteria</taxon>
        <taxon>Pseudomonadati</taxon>
        <taxon>Bacteroidota</taxon>
        <taxon>Chitinophagia</taxon>
        <taxon>Chitinophagales</taxon>
        <taxon>Chitinophagaceae</taxon>
        <taxon>Panacibacter</taxon>
    </lineage>
</organism>
<reference evidence="1" key="1">
    <citation type="submission" date="2020-11" db="EMBL/GenBank/DDBJ databases">
        <title>Bacterial whole genome sequence for Panacibacter sp. DH6.</title>
        <authorList>
            <person name="Le V."/>
            <person name="Ko S."/>
            <person name="Ahn C.-Y."/>
            <person name="Oh H.-M."/>
        </authorList>
    </citation>
    <scope>NUCLEOTIDE SEQUENCE</scope>
    <source>
        <strain evidence="1">DH6</strain>
    </source>
</reference>
<evidence type="ECO:0000313" key="2">
    <source>
        <dbReference type="Proteomes" id="UP000628448"/>
    </source>
</evidence>